<protein>
    <recommendedName>
        <fullName evidence="4">DUF1109 domain-containing protein</fullName>
    </recommendedName>
</protein>
<feature type="transmembrane region" description="Helical" evidence="1">
    <location>
        <begin position="60"/>
        <end position="84"/>
    </location>
</feature>
<feature type="transmembrane region" description="Helical" evidence="1">
    <location>
        <begin position="185"/>
        <end position="206"/>
    </location>
</feature>
<reference evidence="2 3" key="1">
    <citation type="journal article" date="2018" name="Arch. Microbiol.">
        <title>New insights into the metabolic potential of the phototrophic purple bacterium Rhodopila globiformis DSM 161(T) from its draft genome sequence and evidence for a vanadium-dependent nitrogenase.</title>
        <authorList>
            <person name="Imhoff J.F."/>
            <person name="Rahn T."/>
            <person name="Kunzel S."/>
            <person name="Neulinger S.C."/>
        </authorList>
    </citation>
    <scope>NUCLEOTIDE SEQUENCE [LARGE SCALE GENOMIC DNA]</scope>
    <source>
        <strain evidence="2 3">DSM 161</strain>
    </source>
</reference>
<accession>A0A2S6NP01</accession>
<name>A0A2S6NP01_RHOGL</name>
<sequence>MIDTPDLIESLARDTRRLRPVRSPLARAGGWLLLAAAIMLLLGIAHGIRPDIGTQLQKPSFVLGIAASLLTGVLAAIGCLMASLPDRSRRWLLLPLPSLALWVSTIGYGCLTDWVSIDSTGMHPGEAVRCFVTLLVVSLPLSLAMFAMLRHAARLRPAALTVTAGLAVAAITSTALSLFHPLDASIMILIWNLGTAALLVTLEGAAGRRLLARFARLSSFHEKPRPG</sequence>
<evidence type="ECO:0000313" key="3">
    <source>
        <dbReference type="Proteomes" id="UP000239724"/>
    </source>
</evidence>
<organism evidence="2 3">
    <name type="scientific">Rhodopila globiformis</name>
    <name type="common">Rhodopseudomonas globiformis</name>
    <dbReference type="NCBI Taxonomy" id="1071"/>
    <lineage>
        <taxon>Bacteria</taxon>
        <taxon>Pseudomonadati</taxon>
        <taxon>Pseudomonadota</taxon>
        <taxon>Alphaproteobacteria</taxon>
        <taxon>Acetobacterales</taxon>
        <taxon>Acetobacteraceae</taxon>
        <taxon>Rhodopila</taxon>
    </lineage>
</organism>
<dbReference type="RefSeq" id="WP_104517001.1">
    <property type="nucleotide sequence ID" value="NZ_NHRY01000032.1"/>
</dbReference>
<proteinExistence type="predicted"/>
<feature type="transmembrane region" description="Helical" evidence="1">
    <location>
        <begin position="131"/>
        <end position="149"/>
    </location>
</feature>
<comment type="caution">
    <text evidence="2">The sequence shown here is derived from an EMBL/GenBank/DDBJ whole genome shotgun (WGS) entry which is preliminary data.</text>
</comment>
<dbReference type="AlphaFoldDB" id="A0A2S6NP01"/>
<evidence type="ECO:0000313" key="2">
    <source>
        <dbReference type="EMBL" id="PPQ39527.1"/>
    </source>
</evidence>
<dbReference type="OrthoDB" id="6024860at2"/>
<keyword evidence="1" id="KW-0472">Membrane</keyword>
<dbReference type="Pfam" id="PF06532">
    <property type="entry name" value="NrsF"/>
    <property type="match status" value="1"/>
</dbReference>
<dbReference type="EMBL" id="NHRY01000032">
    <property type="protein sequence ID" value="PPQ39527.1"/>
    <property type="molecule type" value="Genomic_DNA"/>
</dbReference>
<evidence type="ECO:0008006" key="4">
    <source>
        <dbReference type="Google" id="ProtNLM"/>
    </source>
</evidence>
<feature type="transmembrane region" description="Helical" evidence="1">
    <location>
        <begin position="25"/>
        <end position="48"/>
    </location>
</feature>
<keyword evidence="1" id="KW-1133">Transmembrane helix</keyword>
<dbReference type="Proteomes" id="UP000239724">
    <property type="component" value="Unassembled WGS sequence"/>
</dbReference>
<evidence type="ECO:0000256" key="1">
    <source>
        <dbReference type="SAM" id="Phobius"/>
    </source>
</evidence>
<dbReference type="InterPro" id="IPR009495">
    <property type="entry name" value="NrsF"/>
</dbReference>
<feature type="transmembrane region" description="Helical" evidence="1">
    <location>
        <begin position="91"/>
        <end position="111"/>
    </location>
</feature>
<feature type="transmembrane region" description="Helical" evidence="1">
    <location>
        <begin position="158"/>
        <end position="179"/>
    </location>
</feature>
<keyword evidence="3" id="KW-1185">Reference proteome</keyword>
<gene>
    <name evidence="2" type="ORF">CCS01_01130</name>
</gene>
<keyword evidence="1" id="KW-0812">Transmembrane</keyword>